<sequence>MTKTVGRKPKFSVEEVRKVILMFRENVQPMGRIGYTDIYRYANELFEKGIILNSTSIAFWRKENRMGRIEVDKANEVFSEAVTVSKGKEVKVPNVVDLVDKRYKDKDDLLKHLLFMEKQFRESLDREKELQKDLSNLQESHDKVKDDLKKANISIEKLQGVVYRLYRTLMGHSNEEVDKNVDYAMKTAFKEPMAFLEGFKEKEEVQEGPKVLPIDKKPVKSSFASKFRK</sequence>
<organism evidence="2 4">
    <name type="scientific">Bacillus cereus</name>
    <dbReference type="NCBI Taxonomy" id="1396"/>
    <lineage>
        <taxon>Bacteria</taxon>
        <taxon>Bacillati</taxon>
        <taxon>Bacillota</taxon>
        <taxon>Bacilli</taxon>
        <taxon>Bacillales</taxon>
        <taxon>Bacillaceae</taxon>
        <taxon>Bacillus</taxon>
        <taxon>Bacillus cereus group</taxon>
    </lineage>
</organism>
<dbReference type="AlphaFoldDB" id="A0A0G8D6J2"/>
<reference evidence="2 4" key="1">
    <citation type="submission" date="2015-12" db="EMBL/GenBank/DDBJ databases">
        <title>Bacillus cereus Group isolate.</title>
        <authorList>
            <person name="Kovac J."/>
        </authorList>
    </citation>
    <scope>NUCLEOTIDE SEQUENCE [LARGE SCALE GENOMIC DNA]</scope>
    <source>
        <strain evidence="2 4">FSL W8-0275</strain>
    </source>
</reference>
<dbReference type="EMBL" id="LOMT01000094">
    <property type="protein sequence ID" value="KXX97388.1"/>
    <property type="molecule type" value="Genomic_DNA"/>
</dbReference>
<dbReference type="PATRIC" id="fig|1396.421.peg.2441"/>
<gene>
    <name evidence="2" type="ORF">AT274_16525</name>
    <name evidence="3" type="ORF">JCR31_09765</name>
</gene>
<proteinExistence type="predicted"/>
<dbReference type="EMBL" id="JAEFBZ010000001">
    <property type="protein sequence ID" value="MBK1608201.1"/>
    <property type="molecule type" value="Genomic_DNA"/>
</dbReference>
<evidence type="ECO:0000313" key="3">
    <source>
        <dbReference type="EMBL" id="MBK1608201.1"/>
    </source>
</evidence>
<evidence type="ECO:0000256" key="1">
    <source>
        <dbReference type="SAM" id="Coils"/>
    </source>
</evidence>
<reference evidence="3 5" key="2">
    <citation type="submission" date="2020-12" db="EMBL/GenBank/DDBJ databases">
        <title>Genome assembly for a thermostable protease producing Bacillus cereus MAKP1 strain isolated from chicken gut.</title>
        <authorList>
            <person name="Malaviya A."/>
        </authorList>
    </citation>
    <scope>NUCLEOTIDE SEQUENCE [LARGE SCALE GENOMIC DNA]</scope>
    <source>
        <strain evidence="3 5">MAKP1</strain>
    </source>
</reference>
<evidence type="ECO:0000313" key="5">
    <source>
        <dbReference type="Proteomes" id="UP000613452"/>
    </source>
</evidence>
<dbReference type="Proteomes" id="UP000613452">
    <property type="component" value="Unassembled WGS sequence"/>
</dbReference>
<feature type="coiled-coil region" evidence="1">
    <location>
        <begin position="120"/>
        <end position="154"/>
    </location>
</feature>
<keyword evidence="1" id="KW-0175">Coiled coil</keyword>
<protein>
    <submittedName>
        <fullName evidence="2">Uncharacterized protein</fullName>
    </submittedName>
</protein>
<dbReference type="RefSeq" id="WP_000169479.1">
    <property type="nucleotide sequence ID" value="NZ_AP022986.1"/>
</dbReference>
<dbReference type="Proteomes" id="UP000075591">
    <property type="component" value="Unassembled WGS sequence"/>
</dbReference>
<evidence type="ECO:0000313" key="2">
    <source>
        <dbReference type="EMBL" id="KXX97388.1"/>
    </source>
</evidence>
<comment type="caution">
    <text evidence="2">The sequence shown here is derived from an EMBL/GenBank/DDBJ whole genome shotgun (WGS) entry which is preliminary data.</text>
</comment>
<name>A0A0G8D6J2_BACCE</name>
<evidence type="ECO:0000313" key="4">
    <source>
        <dbReference type="Proteomes" id="UP000075591"/>
    </source>
</evidence>
<accession>A0A0G8D6J2</accession>